<dbReference type="InterPro" id="IPR018637">
    <property type="entry name" value="DUF2059"/>
</dbReference>
<dbReference type="PATRIC" id="fig|989403.3.peg.3114"/>
<evidence type="ECO:0000313" key="4">
    <source>
        <dbReference type="Proteomes" id="UP000076577"/>
    </source>
</evidence>
<keyword evidence="1" id="KW-0732">Signal</keyword>
<evidence type="ECO:0000313" key="3">
    <source>
        <dbReference type="EMBL" id="KZL17786.1"/>
    </source>
</evidence>
<evidence type="ECO:0000256" key="1">
    <source>
        <dbReference type="SAM" id="SignalP"/>
    </source>
</evidence>
<dbReference type="EMBL" id="LMCB01000029">
    <property type="protein sequence ID" value="KZL17786.1"/>
    <property type="molecule type" value="Genomic_DNA"/>
</dbReference>
<comment type="caution">
    <text evidence="3">The sequence shown here is derived from an EMBL/GenBank/DDBJ whole genome shotgun (WGS) entry which is preliminary data.</text>
</comment>
<gene>
    <name evidence="3" type="ORF">PsAD2_02904</name>
</gene>
<feature type="chain" id="PRO_5007868939" description="DUF2059 domain-containing protein" evidence="1">
    <location>
        <begin position="30"/>
        <end position="171"/>
    </location>
</feature>
<dbReference type="Proteomes" id="UP000076577">
    <property type="component" value="Unassembled WGS sequence"/>
</dbReference>
<accession>A0A165XK86</accession>
<dbReference type="Pfam" id="PF09832">
    <property type="entry name" value="DUF2059"/>
    <property type="match status" value="1"/>
</dbReference>
<feature type="signal peptide" evidence="1">
    <location>
        <begin position="1"/>
        <end position="29"/>
    </location>
</feature>
<organism evidence="3 4">
    <name type="scientific">Pseudovibrio axinellae</name>
    <dbReference type="NCBI Taxonomy" id="989403"/>
    <lineage>
        <taxon>Bacteria</taxon>
        <taxon>Pseudomonadati</taxon>
        <taxon>Pseudomonadota</taxon>
        <taxon>Alphaproteobacteria</taxon>
        <taxon>Hyphomicrobiales</taxon>
        <taxon>Stappiaceae</taxon>
        <taxon>Pseudovibrio</taxon>
    </lineage>
</organism>
<reference evidence="3 4" key="1">
    <citation type="journal article" date="2016" name="Front. Microbiol.">
        <title>Comparative Genomic Analysis Reveals a Diverse Repertoire of Genes Involved in Prokaryote-Eukaryote Interactions within the Pseudovibrio Genus.</title>
        <authorList>
            <person name="Romano S."/>
            <person name="Fernandez-Guerra A."/>
            <person name="Reen F.J."/>
            <person name="Glockner F.O."/>
            <person name="Crowley S.P."/>
            <person name="O'Sullivan O."/>
            <person name="Cotter P.D."/>
            <person name="Adams C."/>
            <person name="Dobson A.D."/>
            <person name="O'Gara F."/>
        </authorList>
    </citation>
    <scope>NUCLEOTIDE SEQUENCE [LARGE SCALE GENOMIC DNA]</scope>
    <source>
        <strain evidence="3 4">Ad2</strain>
    </source>
</reference>
<dbReference type="OrthoDB" id="5510290at2"/>
<dbReference type="AlphaFoldDB" id="A0A165XK86"/>
<dbReference type="STRING" id="989403.SAMN05421798_101246"/>
<feature type="domain" description="DUF2059" evidence="2">
    <location>
        <begin position="97"/>
        <end position="155"/>
    </location>
</feature>
<protein>
    <recommendedName>
        <fullName evidence="2">DUF2059 domain-containing protein</fullName>
    </recommendedName>
</protein>
<dbReference type="RefSeq" id="WP_068007139.1">
    <property type="nucleotide sequence ID" value="NZ_FOFM01000001.1"/>
</dbReference>
<sequence>MLAKFKSAAIAGVASLVVAGVLVSSPVMAQDNTMSASHIEAAKAAVRATKSIENFDNILPDVAERTRTLFIRSNPAMSAEIDIAVNEAAVELIPRRQELDRVIYEVWARRFSEEQLNEIATFYNSDTGKRLANLSGTLSALTIGAAKQWSDAISTDLVAIARKKLAAMAVQ</sequence>
<proteinExistence type="predicted"/>
<evidence type="ECO:0000259" key="2">
    <source>
        <dbReference type="Pfam" id="PF09832"/>
    </source>
</evidence>
<name>A0A165XK86_9HYPH</name>
<keyword evidence="4" id="KW-1185">Reference proteome</keyword>